<dbReference type="GO" id="GO:0006355">
    <property type="term" value="P:regulation of DNA-templated transcription"/>
    <property type="evidence" value="ECO:0007669"/>
    <property type="project" value="InterPro"/>
</dbReference>
<evidence type="ECO:0000313" key="7">
    <source>
        <dbReference type="EMBL" id="KAK1358730.1"/>
    </source>
</evidence>
<evidence type="ECO:0000256" key="3">
    <source>
        <dbReference type="ARBA" id="ARBA00023163"/>
    </source>
</evidence>
<feature type="region of interest" description="Disordered" evidence="5">
    <location>
        <begin position="185"/>
        <end position="237"/>
    </location>
</feature>
<dbReference type="EMBL" id="JAUIZM010000010">
    <property type="protein sequence ID" value="KAK1358730.1"/>
    <property type="molecule type" value="Genomic_DNA"/>
</dbReference>
<dbReference type="PANTHER" id="PTHR31719">
    <property type="entry name" value="NAC TRANSCRIPTION FACTOR 56"/>
    <property type="match status" value="1"/>
</dbReference>
<keyword evidence="1" id="KW-0805">Transcription regulation</keyword>
<reference evidence="7" key="2">
    <citation type="submission" date="2023-05" db="EMBL/GenBank/DDBJ databases">
        <authorList>
            <person name="Schelkunov M.I."/>
        </authorList>
    </citation>
    <scope>NUCLEOTIDE SEQUENCE</scope>
    <source>
        <strain evidence="7">Hsosn_3</strain>
        <tissue evidence="7">Leaf</tissue>
    </source>
</reference>
<dbReference type="SUPFAM" id="SSF101941">
    <property type="entry name" value="NAC domain"/>
    <property type="match status" value="1"/>
</dbReference>
<dbReference type="Pfam" id="PF02365">
    <property type="entry name" value="NAM"/>
    <property type="match status" value="1"/>
</dbReference>
<feature type="domain" description="NAC" evidence="6">
    <location>
        <begin position="7"/>
        <end position="180"/>
    </location>
</feature>
<dbReference type="Gene3D" id="2.170.150.80">
    <property type="entry name" value="NAC domain"/>
    <property type="match status" value="1"/>
</dbReference>
<evidence type="ECO:0000259" key="6">
    <source>
        <dbReference type="PROSITE" id="PS51005"/>
    </source>
</evidence>
<keyword evidence="2" id="KW-0238">DNA-binding</keyword>
<evidence type="ECO:0000256" key="4">
    <source>
        <dbReference type="ARBA" id="ARBA00023242"/>
    </source>
</evidence>
<dbReference type="PANTHER" id="PTHR31719:SF43">
    <property type="entry name" value="NAC TRANSCRIPTION FACTOR 56"/>
    <property type="match status" value="1"/>
</dbReference>
<keyword evidence="4" id="KW-0539">Nucleus</keyword>
<feature type="compositionally biased region" description="Polar residues" evidence="5">
    <location>
        <begin position="225"/>
        <end position="237"/>
    </location>
</feature>
<dbReference type="GO" id="GO:0003677">
    <property type="term" value="F:DNA binding"/>
    <property type="evidence" value="ECO:0007669"/>
    <property type="project" value="UniProtKB-KW"/>
</dbReference>
<keyword evidence="3" id="KW-0804">Transcription</keyword>
<dbReference type="InterPro" id="IPR003441">
    <property type="entry name" value="NAC-dom"/>
</dbReference>
<name>A0AAD8H0L1_9APIA</name>
<dbReference type="AlphaFoldDB" id="A0AAD8H0L1"/>
<dbReference type="Proteomes" id="UP001237642">
    <property type="component" value="Unassembled WGS sequence"/>
</dbReference>
<protein>
    <recommendedName>
        <fullName evidence="6">NAC domain-containing protein</fullName>
    </recommendedName>
</protein>
<organism evidence="7 8">
    <name type="scientific">Heracleum sosnowskyi</name>
    <dbReference type="NCBI Taxonomy" id="360622"/>
    <lineage>
        <taxon>Eukaryota</taxon>
        <taxon>Viridiplantae</taxon>
        <taxon>Streptophyta</taxon>
        <taxon>Embryophyta</taxon>
        <taxon>Tracheophyta</taxon>
        <taxon>Spermatophyta</taxon>
        <taxon>Magnoliopsida</taxon>
        <taxon>eudicotyledons</taxon>
        <taxon>Gunneridae</taxon>
        <taxon>Pentapetalae</taxon>
        <taxon>asterids</taxon>
        <taxon>campanulids</taxon>
        <taxon>Apiales</taxon>
        <taxon>Apiaceae</taxon>
        <taxon>Apioideae</taxon>
        <taxon>apioid superclade</taxon>
        <taxon>Tordylieae</taxon>
        <taxon>Tordyliinae</taxon>
        <taxon>Heracleum</taxon>
    </lineage>
</organism>
<reference evidence="7" key="1">
    <citation type="submission" date="2023-02" db="EMBL/GenBank/DDBJ databases">
        <title>Genome of toxic invasive species Heracleum sosnowskyi carries increased number of genes despite the absence of recent whole-genome duplications.</title>
        <authorList>
            <person name="Schelkunov M."/>
            <person name="Shtratnikova V."/>
            <person name="Makarenko M."/>
            <person name="Klepikova A."/>
            <person name="Omelchenko D."/>
            <person name="Novikova G."/>
            <person name="Obukhova E."/>
            <person name="Bogdanov V."/>
            <person name="Penin A."/>
            <person name="Logacheva M."/>
        </authorList>
    </citation>
    <scope>NUCLEOTIDE SEQUENCE</scope>
    <source>
        <strain evidence="7">Hsosn_3</strain>
        <tissue evidence="7">Leaf</tissue>
    </source>
</reference>
<evidence type="ECO:0000256" key="1">
    <source>
        <dbReference type="ARBA" id="ARBA00023015"/>
    </source>
</evidence>
<accession>A0AAD8H0L1</accession>
<comment type="caution">
    <text evidence="7">The sequence shown here is derived from an EMBL/GenBank/DDBJ whole genome shotgun (WGS) entry which is preliminary data.</text>
</comment>
<sequence>MAERINLAPGFRFNPSDEELITLYLKPKVLGHKLWYISIIKETELFGPKSTPWQLFDVNDDDSWTVSPGNSEKYLYVFTTLTKLRRSEGSKKECIRENSRKKAGCGRWGGKTKRKRIMDLKGNVIGEQRMLRFEINDNGDQFDLGKASHFRMHEYSLAGVNKGLKSASGKDVVLCKITVDSSKDPVYNLVSESPGPTKRDEGKPGPTKRCKGKKRKNKENSEKSVGNNPEGTRNITPKTVVEMDSGIGNNVEAMSKNLFVMDSGISDCTDYLATADQADQFDNVWDPSFTNSEKSVGNNPEGTMNITPKTVVEMDSGIGNNVEAISENLFVMDSGISDCTDYLATADQADQFDNVWDPSFTNSEKSVGNNPEGTRNITPKTVVEMDSGIGNNVEAISENLFVMDSGISDCTDYLAIADQADQFDNVWDPSFTNWVMGLLTSNPEEGAVEDISKLGKRKFEEENCCGSKKICL</sequence>
<dbReference type="PROSITE" id="PS51005">
    <property type="entry name" value="NAC"/>
    <property type="match status" value="1"/>
</dbReference>
<dbReference type="InterPro" id="IPR036093">
    <property type="entry name" value="NAC_dom_sf"/>
</dbReference>
<proteinExistence type="predicted"/>
<gene>
    <name evidence="7" type="ORF">POM88_043204</name>
</gene>
<evidence type="ECO:0000313" key="8">
    <source>
        <dbReference type="Proteomes" id="UP001237642"/>
    </source>
</evidence>
<feature type="compositionally biased region" description="Basic residues" evidence="5">
    <location>
        <begin position="206"/>
        <end position="217"/>
    </location>
</feature>
<evidence type="ECO:0000256" key="5">
    <source>
        <dbReference type="SAM" id="MobiDB-lite"/>
    </source>
</evidence>
<evidence type="ECO:0000256" key="2">
    <source>
        <dbReference type="ARBA" id="ARBA00023125"/>
    </source>
</evidence>
<keyword evidence="8" id="KW-1185">Reference proteome</keyword>